<evidence type="ECO:0000313" key="2">
    <source>
        <dbReference type="EMBL" id="PUU83225.1"/>
    </source>
</evidence>
<dbReference type="Pfam" id="PF00069">
    <property type="entry name" value="Pkinase"/>
    <property type="match status" value="1"/>
</dbReference>
<dbReference type="GO" id="GO:0044773">
    <property type="term" value="P:mitotic DNA damage checkpoint signaling"/>
    <property type="evidence" value="ECO:0007669"/>
    <property type="project" value="TreeGrafter"/>
</dbReference>
<dbReference type="InterPro" id="IPR008271">
    <property type="entry name" value="Ser/Thr_kinase_AS"/>
</dbReference>
<dbReference type="SUPFAM" id="SSF56112">
    <property type="entry name" value="Protein kinase-like (PK-like)"/>
    <property type="match status" value="1"/>
</dbReference>
<name>A0A2T7A6C2_TUBBO</name>
<dbReference type="GO" id="GO:0005524">
    <property type="term" value="F:ATP binding"/>
    <property type="evidence" value="ECO:0007669"/>
    <property type="project" value="InterPro"/>
</dbReference>
<protein>
    <submittedName>
        <fullName evidence="2">Kinase-like domain-containing protein</fullName>
    </submittedName>
</protein>
<dbReference type="PROSITE" id="PS00108">
    <property type="entry name" value="PROTEIN_KINASE_ST"/>
    <property type="match status" value="1"/>
</dbReference>
<organism evidence="2 3">
    <name type="scientific">Tuber borchii</name>
    <name type="common">White truffle</name>
    <dbReference type="NCBI Taxonomy" id="42251"/>
    <lineage>
        <taxon>Eukaryota</taxon>
        <taxon>Fungi</taxon>
        <taxon>Dikarya</taxon>
        <taxon>Ascomycota</taxon>
        <taxon>Pezizomycotina</taxon>
        <taxon>Pezizomycetes</taxon>
        <taxon>Pezizales</taxon>
        <taxon>Tuberaceae</taxon>
        <taxon>Tuber</taxon>
    </lineage>
</organism>
<accession>A0A2T7A6C2</accession>
<dbReference type="InterPro" id="IPR011009">
    <property type="entry name" value="Kinase-like_dom_sf"/>
</dbReference>
<dbReference type="OrthoDB" id="5979581at2759"/>
<dbReference type="PANTHER" id="PTHR44167">
    <property type="entry name" value="OVARIAN-SPECIFIC SERINE/THREONINE-PROTEIN KINASE LOK-RELATED"/>
    <property type="match status" value="1"/>
</dbReference>
<sequence>MSHQHFDIPEIVVTEHVTEATEVHSTSFREPPAWKLNYRIGSGAFGTVFLEKVQTREMESPELWAVKRIPRALPNFPAKRYQAEVKNLQALSNHEWFVKFNSSYEVTDYVYIAMEFISIGDMSVTLVDGYRWNESDMRGVIEQLLHGLTVMHEAGITHRDLKPENIFLCLIEKETYALRVKIGDFGTSKRIPHSNASTYLKTTTGTQGYMAPEVHDTSIPKTNKVDIWSLGCVLYRMFAGSPLFNDPFEVWKYAMIPSSSLPVVENLGFSIACENFLHDVLQPNPEDRPSAVECLKKDWIINKSGASRYFIGRDLHTKLSKIQLAAPNVHTF</sequence>
<dbReference type="PANTHER" id="PTHR44167:SF24">
    <property type="entry name" value="SERINE_THREONINE-PROTEIN KINASE CHK2"/>
    <property type="match status" value="1"/>
</dbReference>
<dbReference type="PROSITE" id="PS50011">
    <property type="entry name" value="PROTEIN_KINASE_DOM"/>
    <property type="match status" value="1"/>
</dbReference>
<reference evidence="2 3" key="1">
    <citation type="submission" date="2017-04" db="EMBL/GenBank/DDBJ databases">
        <title>Draft genome sequence of Tuber borchii Vittad., a whitish edible truffle.</title>
        <authorList>
            <consortium name="DOE Joint Genome Institute"/>
            <person name="Murat C."/>
            <person name="Kuo A."/>
            <person name="Barry K.W."/>
            <person name="Clum A."/>
            <person name="Dockter R.B."/>
            <person name="Fauchery L."/>
            <person name="Iotti M."/>
            <person name="Kohler A."/>
            <person name="Labutti K."/>
            <person name="Lindquist E.A."/>
            <person name="Lipzen A."/>
            <person name="Ohm R.A."/>
            <person name="Wang M."/>
            <person name="Grigoriev I.V."/>
            <person name="Zambonelli A."/>
            <person name="Martin F.M."/>
        </authorList>
    </citation>
    <scope>NUCLEOTIDE SEQUENCE [LARGE SCALE GENOMIC DNA]</scope>
    <source>
        <strain evidence="2 3">Tbo3840</strain>
    </source>
</reference>
<dbReference type="STRING" id="42251.A0A2T7A6C2"/>
<keyword evidence="3" id="KW-1185">Reference proteome</keyword>
<feature type="domain" description="Protein kinase" evidence="1">
    <location>
        <begin position="34"/>
        <end position="300"/>
    </location>
</feature>
<keyword evidence="2" id="KW-0418">Kinase</keyword>
<dbReference type="InterPro" id="IPR000719">
    <property type="entry name" value="Prot_kinase_dom"/>
</dbReference>
<gene>
    <name evidence="2" type="ORF">B9Z19DRAFT_1119639</name>
</gene>
<dbReference type="AlphaFoldDB" id="A0A2T7A6C2"/>
<evidence type="ECO:0000313" key="3">
    <source>
        <dbReference type="Proteomes" id="UP000244722"/>
    </source>
</evidence>
<dbReference type="Proteomes" id="UP000244722">
    <property type="component" value="Unassembled WGS sequence"/>
</dbReference>
<dbReference type="Gene3D" id="1.10.510.10">
    <property type="entry name" value="Transferase(Phosphotransferase) domain 1"/>
    <property type="match status" value="1"/>
</dbReference>
<proteinExistence type="predicted"/>
<comment type="caution">
    <text evidence="2">The sequence shown here is derived from an EMBL/GenBank/DDBJ whole genome shotgun (WGS) entry which is preliminary data.</text>
</comment>
<keyword evidence="2" id="KW-0808">Transferase</keyword>
<dbReference type="SMART" id="SM00220">
    <property type="entry name" value="S_TKc"/>
    <property type="match status" value="1"/>
</dbReference>
<dbReference type="GO" id="GO:0004674">
    <property type="term" value="F:protein serine/threonine kinase activity"/>
    <property type="evidence" value="ECO:0007669"/>
    <property type="project" value="TreeGrafter"/>
</dbReference>
<evidence type="ECO:0000259" key="1">
    <source>
        <dbReference type="PROSITE" id="PS50011"/>
    </source>
</evidence>
<dbReference type="GO" id="GO:0005634">
    <property type="term" value="C:nucleus"/>
    <property type="evidence" value="ECO:0007669"/>
    <property type="project" value="TreeGrafter"/>
</dbReference>
<dbReference type="EMBL" id="NESQ01000016">
    <property type="protein sequence ID" value="PUU83225.1"/>
    <property type="molecule type" value="Genomic_DNA"/>
</dbReference>